<evidence type="ECO:0000313" key="6">
    <source>
        <dbReference type="EMBL" id="KRN32180.1"/>
    </source>
</evidence>
<dbReference type="eggNOG" id="COG1309">
    <property type="taxonomic scope" value="Bacteria"/>
</dbReference>
<dbReference type="STRING" id="1123500.GCA_000420365_00912"/>
<dbReference type="GO" id="GO:0000976">
    <property type="term" value="F:transcription cis-regulatory region binding"/>
    <property type="evidence" value="ECO:0007669"/>
    <property type="project" value="TreeGrafter"/>
</dbReference>
<dbReference type="InterPro" id="IPR050109">
    <property type="entry name" value="HTH-type_TetR-like_transc_reg"/>
</dbReference>
<dbReference type="Proteomes" id="UP000051296">
    <property type="component" value="Unassembled WGS sequence"/>
</dbReference>
<dbReference type="InterPro" id="IPR001647">
    <property type="entry name" value="HTH_TetR"/>
</dbReference>
<dbReference type="PROSITE" id="PS50977">
    <property type="entry name" value="HTH_TETR_2"/>
    <property type="match status" value="1"/>
</dbReference>
<dbReference type="Gene3D" id="1.10.357.10">
    <property type="entry name" value="Tetracycline Repressor, domain 2"/>
    <property type="match status" value="1"/>
</dbReference>
<dbReference type="PATRIC" id="fig|1123500.6.peg.532"/>
<organism evidence="6 7">
    <name type="scientific">Weissella halotolerans DSM 20190</name>
    <dbReference type="NCBI Taxonomy" id="1123500"/>
    <lineage>
        <taxon>Bacteria</taxon>
        <taxon>Bacillati</taxon>
        <taxon>Bacillota</taxon>
        <taxon>Bacilli</taxon>
        <taxon>Lactobacillales</taxon>
        <taxon>Lactobacillaceae</taxon>
        <taxon>Weissella</taxon>
    </lineage>
</organism>
<dbReference type="EMBL" id="JQAX01000002">
    <property type="protein sequence ID" value="KRN32180.1"/>
    <property type="molecule type" value="Genomic_DNA"/>
</dbReference>
<evidence type="ECO:0000313" key="7">
    <source>
        <dbReference type="Proteomes" id="UP000051296"/>
    </source>
</evidence>
<name>A0A0R2G5Y1_9LACO</name>
<comment type="caution">
    <text evidence="6">The sequence shown here is derived from an EMBL/GenBank/DDBJ whole genome shotgun (WGS) entry which is preliminary data.</text>
</comment>
<evidence type="ECO:0000256" key="1">
    <source>
        <dbReference type="ARBA" id="ARBA00023015"/>
    </source>
</evidence>
<evidence type="ECO:0000259" key="5">
    <source>
        <dbReference type="PROSITE" id="PS50977"/>
    </source>
</evidence>
<dbReference type="InParanoid" id="A0A0R2G5Y1"/>
<evidence type="ECO:0000256" key="3">
    <source>
        <dbReference type="ARBA" id="ARBA00023163"/>
    </source>
</evidence>
<dbReference type="GO" id="GO:0003700">
    <property type="term" value="F:DNA-binding transcription factor activity"/>
    <property type="evidence" value="ECO:0007669"/>
    <property type="project" value="TreeGrafter"/>
</dbReference>
<feature type="DNA-binding region" description="H-T-H motif" evidence="4">
    <location>
        <begin position="26"/>
        <end position="45"/>
    </location>
</feature>
<evidence type="ECO:0000256" key="2">
    <source>
        <dbReference type="ARBA" id="ARBA00023125"/>
    </source>
</evidence>
<keyword evidence="2 4" id="KW-0238">DNA-binding</keyword>
<dbReference type="AlphaFoldDB" id="A0A0R2G5Y1"/>
<keyword evidence="3" id="KW-0804">Transcription</keyword>
<reference evidence="6 7" key="1">
    <citation type="journal article" date="2015" name="Genome Announc.">
        <title>Expanding the biotechnology potential of lactobacilli through comparative genomics of 213 strains and associated genera.</title>
        <authorList>
            <person name="Sun Z."/>
            <person name="Harris H.M."/>
            <person name="McCann A."/>
            <person name="Guo C."/>
            <person name="Argimon S."/>
            <person name="Zhang W."/>
            <person name="Yang X."/>
            <person name="Jeffery I.B."/>
            <person name="Cooney J.C."/>
            <person name="Kagawa T.F."/>
            <person name="Liu W."/>
            <person name="Song Y."/>
            <person name="Salvetti E."/>
            <person name="Wrobel A."/>
            <person name="Rasinkangas P."/>
            <person name="Parkhill J."/>
            <person name="Rea M.C."/>
            <person name="O'Sullivan O."/>
            <person name="Ritari J."/>
            <person name="Douillard F.P."/>
            <person name="Paul Ross R."/>
            <person name="Yang R."/>
            <person name="Briner A.E."/>
            <person name="Felis G.E."/>
            <person name="de Vos W.M."/>
            <person name="Barrangou R."/>
            <person name="Klaenhammer T.R."/>
            <person name="Caufield P.W."/>
            <person name="Cui Y."/>
            <person name="Zhang H."/>
            <person name="O'Toole P.W."/>
        </authorList>
    </citation>
    <scope>NUCLEOTIDE SEQUENCE [LARGE SCALE GENOMIC DNA]</scope>
    <source>
        <strain evidence="6 7">DSM 20190</strain>
    </source>
</reference>
<keyword evidence="7" id="KW-1185">Reference proteome</keyword>
<dbReference type="PANTHER" id="PTHR30055">
    <property type="entry name" value="HTH-TYPE TRANSCRIPTIONAL REGULATOR RUTR"/>
    <property type="match status" value="1"/>
</dbReference>
<dbReference type="PANTHER" id="PTHR30055:SF234">
    <property type="entry name" value="HTH-TYPE TRANSCRIPTIONAL REGULATOR BETI"/>
    <property type="match status" value="1"/>
</dbReference>
<dbReference type="InterPro" id="IPR009057">
    <property type="entry name" value="Homeodomain-like_sf"/>
</dbReference>
<proteinExistence type="predicted"/>
<gene>
    <name evidence="6" type="ORF">IV68_GL000529</name>
</gene>
<sequence>MAKVTNDDIFLAAQAVLVDKGYEKARLADVARKLGLTSAALYKHFKDKDALFSQAQQAWLNKIDEPILALAQRAPEEERQSALHDWLWQLASQRKQAFLAAPAITAFYCTQLKNSGVLLDARMEEFAASVETIMAWKTFRHRRGLTIMQTFTYYYHPFFVNTWMDNLYKTMFESAWLEIQPLIMQADEA</sequence>
<evidence type="ECO:0000256" key="4">
    <source>
        <dbReference type="PROSITE-ProRule" id="PRU00335"/>
    </source>
</evidence>
<protein>
    <submittedName>
        <fullName evidence="6">TetR family transcriptional regulator</fullName>
    </submittedName>
</protein>
<dbReference type="Pfam" id="PF00440">
    <property type="entry name" value="TetR_N"/>
    <property type="match status" value="1"/>
</dbReference>
<keyword evidence="1" id="KW-0805">Transcription regulation</keyword>
<dbReference type="OrthoDB" id="9815924at2"/>
<feature type="domain" description="HTH tetR-type" evidence="5">
    <location>
        <begin position="3"/>
        <end position="63"/>
    </location>
</feature>
<dbReference type="RefSeq" id="WP_022791671.1">
    <property type="nucleotide sequence ID" value="NZ_ATUU01000002.1"/>
</dbReference>
<dbReference type="SUPFAM" id="SSF46689">
    <property type="entry name" value="Homeodomain-like"/>
    <property type="match status" value="1"/>
</dbReference>
<accession>A0A0R2G5Y1</accession>
<dbReference type="PRINTS" id="PR00455">
    <property type="entry name" value="HTHTETR"/>
</dbReference>